<feature type="transmembrane region" description="Helical" evidence="1">
    <location>
        <begin position="449"/>
        <end position="468"/>
    </location>
</feature>
<evidence type="ECO:0000256" key="1">
    <source>
        <dbReference type="SAM" id="Phobius"/>
    </source>
</evidence>
<feature type="transmembrane region" description="Helical" evidence="1">
    <location>
        <begin position="272"/>
        <end position="290"/>
    </location>
</feature>
<feature type="transmembrane region" description="Helical" evidence="1">
    <location>
        <begin position="180"/>
        <end position="201"/>
    </location>
</feature>
<evidence type="ECO:0000313" key="2">
    <source>
        <dbReference type="EMBL" id="HIZ47230.1"/>
    </source>
</evidence>
<reference evidence="2" key="2">
    <citation type="submission" date="2021-04" db="EMBL/GenBank/DDBJ databases">
        <authorList>
            <person name="Gilroy R."/>
        </authorList>
    </citation>
    <scope>NUCLEOTIDE SEQUENCE</scope>
    <source>
        <strain evidence="2">3436</strain>
    </source>
</reference>
<accession>A0A9D2F1J8</accession>
<gene>
    <name evidence="2" type="ORF">H9810_00730</name>
</gene>
<evidence type="ECO:0000313" key="3">
    <source>
        <dbReference type="Proteomes" id="UP000824031"/>
    </source>
</evidence>
<organism evidence="2 3">
    <name type="scientific">Candidatus Gemmiger excrementavium</name>
    <dbReference type="NCBI Taxonomy" id="2838608"/>
    <lineage>
        <taxon>Bacteria</taxon>
        <taxon>Bacillati</taxon>
        <taxon>Bacillota</taxon>
        <taxon>Clostridia</taxon>
        <taxon>Eubacteriales</taxon>
        <taxon>Gemmiger</taxon>
    </lineage>
</organism>
<dbReference type="AlphaFoldDB" id="A0A9D2F1J8"/>
<feature type="transmembrane region" description="Helical" evidence="1">
    <location>
        <begin position="213"/>
        <end position="230"/>
    </location>
</feature>
<feature type="transmembrane region" description="Helical" evidence="1">
    <location>
        <begin position="310"/>
        <end position="331"/>
    </location>
</feature>
<dbReference type="Proteomes" id="UP000824031">
    <property type="component" value="Unassembled WGS sequence"/>
</dbReference>
<name>A0A9D2F1J8_9FIRM</name>
<feature type="transmembrane region" description="Helical" evidence="1">
    <location>
        <begin position="393"/>
        <end position="412"/>
    </location>
</feature>
<sequence length="624" mass="69267">MILSIVYLILFLAAGWLAARRTLPDASPAVLVPLGCGYGVSLLAALPALFALGLGFGKAAAVCAAVCVCGLILFLLHGPLPRPPRDADRGLMWLCLLPVLLVTGYLLHTHVLHQVDGALYTGQSCYGDLPMHLGFIQYIAQSGEFPPTYPLLGGEHRFGYPFLCETVSSIFCVLGADLRIACLLPVVPAFVSVFGMFWQLGRRVLGSAAKASLAFYLFFMGSGFGFVYFLNGSICFSEIFTGFYTTPTNYTVENIVWVNPIVDLMIPQRATLFGWCLLLPALYLLWQFCYEGKSRLWLPLALLVLPLPLLHTHSALALVLLCLVSGFYTLLHRPRTPTVLLPWLGIALVCGVAWLAQMLPTVLAQSVDGQNMLRLHFNWVNNTGDGTLKDNYFWFYVKNIGVVYLLLIPAFFHAAHRQRWLYGGGALIWALAEVVVFQPNTYDNNKLLYVWHMLGCLLAAQLILDVIARIRSFPLRALGLGCLCFAAMFGSVLTVGREIVSRYQHWSAGEAAMAEYILDNSSPDALFLTSDRHNEAVFSLAGRRILCGSGSYVYYHGMDYRQEYSAMCALYETPDEATLAAWGIDYVVFDSSVAAKFSADESWYAARYPLWYHNDVCRIYCIQP</sequence>
<feature type="transmembrane region" description="Helical" evidence="1">
    <location>
        <begin position="59"/>
        <end position="78"/>
    </location>
</feature>
<dbReference type="EMBL" id="DXBO01000014">
    <property type="protein sequence ID" value="HIZ47230.1"/>
    <property type="molecule type" value="Genomic_DNA"/>
</dbReference>
<feature type="transmembrane region" description="Helical" evidence="1">
    <location>
        <begin position="419"/>
        <end position="437"/>
    </location>
</feature>
<feature type="transmembrane region" description="Helical" evidence="1">
    <location>
        <begin position="338"/>
        <end position="356"/>
    </location>
</feature>
<feature type="transmembrane region" description="Helical" evidence="1">
    <location>
        <begin position="90"/>
        <end position="107"/>
    </location>
</feature>
<feature type="transmembrane region" description="Helical" evidence="1">
    <location>
        <begin position="29"/>
        <end position="52"/>
    </location>
</feature>
<keyword evidence="1" id="KW-0472">Membrane</keyword>
<keyword evidence="1" id="KW-1133">Transmembrane helix</keyword>
<proteinExistence type="predicted"/>
<reference evidence="2" key="1">
    <citation type="journal article" date="2021" name="PeerJ">
        <title>Extensive microbial diversity within the chicken gut microbiome revealed by metagenomics and culture.</title>
        <authorList>
            <person name="Gilroy R."/>
            <person name="Ravi A."/>
            <person name="Getino M."/>
            <person name="Pursley I."/>
            <person name="Horton D.L."/>
            <person name="Alikhan N.F."/>
            <person name="Baker D."/>
            <person name="Gharbi K."/>
            <person name="Hall N."/>
            <person name="Watson M."/>
            <person name="Adriaenssens E.M."/>
            <person name="Foster-Nyarko E."/>
            <person name="Jarju S."/>
            <person name="Secka A."/>
            <person name="Antonio M."/>
            <person name="Oren A."/>
            <person name="Chaudhuri R.R."/>
            <person name="La Ragione R."/>
            <person name="Hildebrand F."/>
            <person name="Pallen M.J."/>
        </authorList>
    </citation>
    <scope>NUCLEOTIDE SEQUENCE</scope>
    <source>
        <strain evidence="2">3436</strain>
    </source>
</reference>
<keyword evidence="1" id="KW-0812">Transmembrane</keyword>
<comment type="caution">
    <text evidence="2">The sequence shown here is derived from an EMBL/GenBank/DDBJ whole genome shotgun (WGS) entry which is preliminary data.</text>
</comment>
<protein>
    <submittedName>
        <fullName evidence="2">Uncharacterized protein</fullName>
    </submittedName>
</protein>
<feature type="transmembrane region" description="Helical" evidence="1">
    <location>
        <begin position="475"/>
        <end position="495"/>
    </location>
</feature>